<dbReference type="SUPFAM" id="SSF53092">
    <property type="entry name" value="Creatinase/prolidase N-terminal domain"/>
    <property type="match status" value="1"/>
</dbReference>
<dbReference type="InterPro" id="IPR001714">
    <property type="entry name" value="Pept_M24_MAP"/>
</dbReference>
<evidence type="ECO:0000256" key="5">
    <source>
        <dbReference type="ARBA" id="ARBA00022670"/>
    </source>
</evidence>
<evidence type="ECO:0000259" key="10">
    <source>
        <dbReference type="SMART" id="SM01011"/>
    </source>
</evidence>
<dbReference type="EMBL" id="CP000383">
    <property type="protein sequence ID" value="ABG60275.1"/>
    <property type="molecule type" value="Genomic_DNA"/>
</dbReference>
<dbReference type="InterPro" id="IPR000994">
    <property type="entry name" value="Pept_M24"/>
</dbReference>
<dbReference type="Pfam" id="PF00557">
    <property type="entry name" value="Peptidase_M24"/>
    <property type="match status" value="1"/>
</dbReference>
<evidence type="ECO:0000256" key="9">
    <source>
        <dbReference type="ARBA" id="ARBA00023211"/>
    </source>
</evidence>
<dbReference type="OrthoDB" id="9806388at2"/>
<dbReference type="GO" id="GO:0030145">
    <property type="term" value="F:manganese ion binding"/>
    <property type="evidence" value="ECO:0007669"/>
    <property type="project" value="InterPro"/>
</dbReference>
<proteinExistence type="inferred from homology"/>
<dbReference type="InterPro" id="IPR001131">
    <property type="entry name" value="Peptidase_M24B_aminopep-P_CS"/>
</dbReference>
<dbReference type="Gene3D" id="3.90.230.10">
    <property type="entry name" value="Creatinase/methionine aminopeptidase superfamily"/>
    <property type="match status" value="1"/>
</dbReference>
<dbReference type="InterPro" id="IPR036005">
    <property type="entry name" value="Creatinase/aminopeptidase-like"/>
</dbReference>
<keyword evidence="7 11" id="KW-0378">Hydrolase</keyword>
<dbReference type="CDD" id="cd01087">
    <property type="entry name" value="Prolidase"/>
    <property type="match status" value="1"/>
</dbReference>
<evidence type="ECO:0000256" key="8">
    <source>
        <dbReference type="ARBA" id="ARBA00023049"/>
    </source>
</evidence>
<feature type="domain" description="Aminopeptidase P N-terminal" evidence="10">
    <location>
        <begin position="6"/>
        <end position="142"/>
    </location>
</feature>
<evidence type="ECO:0000256" key="7">
    <source>
        <dbReference type="ARBA" id="ARBA00022801"/>
    </source>
</evidence>
<dbReference type="Gene3D" id="3.40.350.10">
    <property type="entry name" value="Creatinase/prolidase N-terminal domain"/>
    <property type="match status" value="1"/>
</dbReference>
<organism evidence="11 12">
    <name type="scientific">Cytophaga hutchinsonii (strain ATCC 33406 / DSM 1761 / CIP 103989 / NBRC 15051 / NCIMB 9469 / D465)</name>
    <dbReference type="NCBI Taxonomy" id="269798"/>
    <lineage>
        <taxon>Bacteria</taxon>
        <taxon>Pseudomonadati</taxon>
        <taxon>Bacteroidota</taxon>
        <taxon>Cytophagia</taxon>
        <taxon>Cytophagales</taxon>
        <taxon>Cytophagaceae</taxon>
        <taxon>Cytophaga</taxon>
    </lineage>
</organism>
<dbReference type="Proteomes" id="UP000001822">
    <property type="component" value="Chromosome"/>
</dbReference>
<comment type="cofactor">
    <cofactor evidence="2">
        <name>Mn(2+)</name>
        <dbReference type="ChEBI" id="CHEBI:29035"/>
    </cofactor>
</comment>
<evidence type="ECO:0000313" key="11">
    <source>
        <dbReference type="EMBL" id="ABG60275.1"/>
    </source>
</evidence>
<name>A0A6N4SV41_CYTH3</name>
<dbReference type="PRINTS" id="PR00599">
    <property type="entry name" value="MAPEPTIDASE"/>
</dbReference>
<evidence type="ECO:0000256" key="4">
    <source>
        <dbReference type="ARBA" id="ARBA00012574"/>
    </source>
</evidence>
<keyword evidence="5" id="KW-0645">Protease</keyword>
<protein>
    <recommendedName>
        <fullName evidence="4">Xaa-Pro aminopeptidase</fullName>
        <ecNumber evidence="4">3.4.11.9</ecNumber>
    </recommendedName>
</protein>
<dbReference type="InterPro" id="IPR029149">
    <property type="entry name" value="Creatin/AminoP/Spt16_N"/>
</dbReference>
<dbReference type="AlphaFoldDB" id="A0A6N4SV41"/>
<accession>A0A6N4SV41</accession>
<evidence type="ECO:0000256" key="1">
    <source>
        <dbReference type="ARBA" id="ARBA00001424"/>
    </source>
</evidence>
<evidence type="ECO:0000313" key="12">
    <source>
        <dbReference type="Proteomes" id="UP000001822"/>
    </source>
</evidence>
<keyword evidence="8" id="KW-0482">Metalloprotease</keyword>
<evidence type="ECO:0000256" key="2">
    <source>
        <dbReference type="ARBA" id="ARBA00001936"/>
    </source>
</evidence>
<evidence type="ECO:0000256" key="6">
    <source>
        <dbReference type="ARBA" id="ARBA00022723"/>
    </source>
</evidence>
<dbReference type="SUPFAM" id="SSF55920">
    <property type="entry name" value="Creatinase/aminopeptidase"/>
    <property type="match status" value="1"/>
</dbReference>
<dbReference type="PANTHER" id="PTHR43226">
    <property type="entry name" value="XAA-PRO AMINOPEPTIDASE 3"/>
    <property type="match status" value="1"/>
</dbReference>
<comment type="catalytic activity">
    <reaction evidence="1">
        <text>Release of any N-terminal amino acid, including proline, that is linked to proline, even from a dipeptide or tripeptide.</text>
        <dbReference type="EC" id="3.4.11.9"/>
    </reaction>
</comment>
<dbReference type="GO" id="GO:0006508">
    <property type="term" value="P:proteolysis"/>
    <property type="evidence" value="ECO:0007669"/>
    <property type="project" value="UniProtKB-KW"/>
</dbReference>
<dbReference type="GO" id="GO:0070006">
    <property type="term" value="F:metalloaminopeptidase activity"/>
    <property type="evidence" value="ECO:0007669"/>
    <property type="project" value="InterPro"/>
</dbReference>
<keyword evidence="11" id="KW-0031">Aminopeptidase</keyword>
<dbReference type="SMART" id="SM01011">
    <property type="entry name" value="AMP_N"/>
    <property type="match status" value="1"/>
</dbReference>
<comment type="similarity">
    <text evidence="3">Belongs to the peptidase M24B family.</text>
</comment>
<dbReference type="EC" id="3.4.11.9" evidence="4"/>
<dbReference type="Pfam" id="PF05195">
    <property type="entry name" value="AMP_N"/>
    <property type="match status" value="1"/>
</dbReference>
<gene>
    <name evidence="11" type="primary">pepP</name>
    <name evidence="11" type="ordered locus">CHU_3034</name>
</gene>
<dbReference type="RefSeq" id="WP_011586385.1">
    <property type="nucleotide sequence ID" value="NC_008255.1"/>
</dbReference>
<dbReference type="InterPro" id="IPR007865">
    <property type="entry name" value="Aminopep_P_N"/>
</dbReference>
<reference evidence="11 12" key="1">
    <citation type="journal article" date="2007" name="Appl. Environ. Microbiol.">
        <title>Genome sequence of the cellulolytic gliding bacterium Cytophaga hutchinsonii.</title>
        <authorList>
            <person name="Xie G."/>
            <person name="Bruce D.C."/>
            <person name="Challacombe J.F."/>
            <person name="Chertkov O."/>
            <person name="Detter J.C."/>
            <person name="Gilna P."/>
            <person name="Han C.S."/>
            <person name="Lucas S."/>
            <person name="Misra M."/>
            <person name="Myers G.L."/>
            <person name="Richardson P."/>
            <person name="Tapia R."/>
            <person name="Thayer N."/>
            <person name="Thompson L.S."/>
            <person name="Brettin T.S."/>
            <person name="Henrissat B."/>
            <person name="Wilson D.B."/>
            <person name="McBride M.J."/>
        </authorList>
    </citation>
    <scope>NUCLEOTIDE SEQUENCE [LARGE SCALE GENOMIC DNA]</scope>
    <source>
        <strain evidence="12">ATCC 33406 / DSM 1761 / CIP 103989 / NBRC 15051 / NCIMB 9469 / D465</strain>
    </source>
</reference>
<dbReference type="PANTHER" id="PTHR43226:SF4">
    <property type="entry name" value="XAA-PRO AMINOPEPTIDASE 3"/>
    <property type="match status" value="1"/>
</dbReference>
<keyword evidence="9" id="KW-0464">Manganese</keyword>
<dbReference type="PROSITE" id="PS00491">
    <property type="entry name" value="PROLINE_PEPTIDASE"/>
    <property type="match status" value="1"/>
</dbReference>
<evidence type="ECO:0000256" key="3">
    <source>
        <dbReference type="ARBA" id="ARBA00008766"/>
    </source>
</evidence>
<keyword evidence="12" id="KW-1185">Reference proteome</keyword>
<dbReference type="InterPro" id="IPR052433">
    <property type="entry name" value="X-Pro_dipept-like"/>
</dbReference>
<keyword evidence="6" id="KW-0479">Metal-binding</keyword>
<sequence>MRYTPIDNSFFIQNRSKLAEKLVPNALAIFHSNDIYPTNADGTMPFRQNNDLFYFSGIDQEDTILLVFPDASDKRYKEVLFILETNEHLAIWEGAKFSKEEAKKLSGIETIFWFHEFDAILKQLVYDATTIYCNQNEHGRAEKLIDTRNDRFVQTCKTRYPLHEYKRLAPLSNALRSIKSKSEIDTIQKACNITKDAFERILKSIKPGIKEYEIEADIIHEFIKQGSRGHAYQPIIAAGANACVLHYIQNDQVCKEGDLILMDFGAEYGNYASDLTRTVPVSGKFTARQKEVYTSVLTVFKQIKKCIKPGVTLQELNTQTGKFVTEELLRLHLLSKKEVDAPDGSLAYKKYFMHGIGHHLGLDVHDVHVKNEPLKEGMVITLEPGIYIPEEGIGIRLENDILLVTNGNIDLMEHIPLEIEAIESLMSS</sequence>
<dbReference type="KEGG" id="chu:CHU_3034"/>